<evidence type="ECO:0000256" key="1">
    <source>
        <dbReference type="SAM" id="SignalP"/>
    </source>
</evidence>
<dbReference type="EMBL" id="GIDH01001532">
    <property type="protein sequence ID" value="NOV53475.1"/>
    <property type="molecule type" value="Transcribed_RNA"/>
</dbReference>
<dbReference type="AlphaFoldDB" id="A0A6M2E4S8"/>
<feature type="signal peptide" evidence="1">
    <location>
        <begin position="1"/>
        <end position="21"/>
    </location>
</feature>
<keyword evidence="1" id="KW-0732">Signal</keyword>
<sequence>MDKSALALLLVAAVGVSSVSSDYTGRIKFDCAAGVDYAASIDAYLRRIPNNITLPSVMDTEIMGFKTSPPVLTGLGSLWTYKPYYTFCVDNQTFVEAVVFADEPLTLSIKWKICTGSRGKVGAKVSSSKVRLYFMAAPTVEEPTKVILYNLEPESLDDERLFVEGATSGFRTLVEVVNVVAMPNIERLWSLFLRTSVPRMLRVDLRI</sequence>
<evidence type="ECO:0000313" key="2">
    <source>
        <dbReference type="EMBL" id="NOV53475.1"/>
    </source>
</evidence>
<accession>A0A6M2E4S8</accession>
<reference evidence="2" key="1">
    <citation type="submission" date="2019-12" db="EMBL/GenBank/DDBJ databases">
        <title>The sialotranscriptome of the gopher-tortoise tick, Amblyomma tuberculatum.</title>
        <authorList>
            <person name="Karim S."/>
            <person name="Andersen J."/>
            <person name="Kumar D."/>
            <person name="Adamson S."/>
            <person name="Ennen J."/>
            <person name="Qualis C.P."/>
            <person name="Ribeiro J.M.C."/>
        </authorList>
    </citation>
    <scope>NUCLEOTIDE SEQUENCE</scope>
    <source>
        <strain evidence="2">Removed</strain>
        <tissue evidence="2">Salivary glands</tissue>
    </source>
</reference>
<feature type="chain" id="PRO_5026785148" evidence="1">
    <location>
        <begin position="22"/>
        <end position="207"/>
    </location>
</feature>
<organism evidence="2">
    <name type="scientific">Amblyomma tuberculatum</name>
    <dbReference type="NCBI Taxonomy" id="48802"/>
    <lineage>
        <taxon>Eukaryota</taxon>
        <taxon>Metazoa</taxon>
        <taxon>Ecdysozoa</taxon>
        <taxon>Arthropoda</taxon>
        <taxon>Chelicerata</taxon>
        <taxon>Arachnida</taxon>
        <taxon>Acari</taxon>
        <taxon>Parasitiformes</taxon>
        <taxon>Ixodida</taxon>
        <taxon>Ixodoidea</taxon>
        <taxon>Ixodidae</taxon>
        <taxon>Amblyomminae</taxon>
        <taxon>Amblyomma</taxon>
    </lineage>
</organism>
<protein>
    <submittedName>
        <fullName evidence="2">Putative conserved secreted protein</fullName>
    </submittedName>
</protein>
<name>A0A6M2E4S8_9ACAR</name>
<proteinExistence type="predicted"/>